<proteinExistence type="inferred from homology"/>
<keyword evidence="4" id="KW-1185">Reference proteome</keyword>
<dbReference type="HAMAP" id="MF_01409">
    <property type="entry name" value="HMG_CoA_synth_arch"/>
    <property type="match status" value="1"/>
</dbReference>
<dbReference type="AlphaFoldDB" id="A0A0N8GR46"/>
<gene>
    <name evidence="3" type="ORF">SE18_17820</name>
</gene>
<feature type="domain" description="Beta-ketoacyl-[acyl-carrier-protein] synthase III C-terminal" evidence="2">
    <location>
        <begin position="221"/>
        <end position="302"/>
    </location>
</feature>
<dbReference type="Proteomes" id="UP000050277">
    <property type="component" value="Unassembled WGS sequence"/>
</dbReference>
<reference evidence="3 4" key="1">
    <citation type="submission" date="2015-07" db="EMBL/GenBank/DDBJ databases">
        <title>Whole genome sequence of Herpetosiphon geysericola DSM 7119.</title>
        <authorList>
            <person name="Hemp J."/>
            <person name="Ward L.M."/>
            <person name="Pace L.A."/>
            <person name="Fischer W.W."/>
        </authorList>
    </citation>
    <scope>NUCLEOTIDE SEQUENCE [LARGE SCALE GENOMIC DNA]</scope>
    <source>
        <strain evidence="3 4">DSM 7119</strain>
    </source>
</reference>
<dbReference type="GO" id="GO:0006084">
    <property type="term" value="P:acetyl-CoA metabolic process"/>
    <property type="evidence" value="ECO:0007669"/>
    <property type="project" value="TreeGrafter"/>
</dbReference>
<dbReference type="InterPro" id="IPR004656">
    <property type="entry name" value="HMG_CoA_Synthase"/>
</dbReference>
<dbReference type="NCBIfam" id="NF003274">
    <property type="entry name" value="PRK04262.1"/>
    <property type="match status" value="1"/>
</dbReference>
<dbReference type="GO" id="GO:0004421">
    <property type="term" value="F:hydroxymethylglutaryl-CoA synthase activity"/>
    <property type="evidence" value="ECO:0007669"/>
    <property type="project" value="InterPro"/>
</dbReference>
<dbReference type="PANTHER" id="PTHR43323">
    <property type="entry name" value="3-HYDROXY-3-METHYLGLUTARYL COENZYME A SYNTHASE"/>
    <property type="match status" value="1"/>
</dbReference>
<dbReference type="Pfam" id="PF08541">
    <property type="entry name" value="ACP_syn_III_C"/>
    <property type="match status" value="1"/>
</dbReference>
<name>A0A0N8GR46_9CHLR</name>
<accession>A0A0N8GR46</accession>
<evidence type="ECO:0000259" key="2">
    <source>
        <dbReference type="Pfam" id="PF08541"/>
    </source>
</evidence>
<dbReference type="InterPro" id="IPR016039">
    <property type="entry name" value="Thiolase-like"/>
</dbReference>
<dbReference type="OrthoDB" id="9785144at2"/>
<organism evidence="3 4">
    <name type="scientific">Herpetosiphon geysericola</name>
    <dbReference type="NCBI Taxonomy" id="70996"/>
    <lineage>
        <taxon>Bacteria</taxon>
        <taxon>Bacillati</taxon>
        <taxon>Chloroflexota</taxon>
        <taxon>Chloroflexia</taxon>
        <taxon>Herpetosiphonales</taxon>
        <taxon>Herpetosiphonaceae</taxon>
        <taxon>Herpetosiphon</taxon>
    </lineage>
</organism>
<dbReference type="EMBL" id="LGKP01000025">
    <property type="protein sequence ID" value="KPL85482.1"/>
    <property type="molecule type" value="Genomic_DNA"/>
</dbReference>
<protein>
    <recommendedName>
        <fullName evidence="2">Beta-ketoacyl-[acyl-carrier-protein] synthase III C-terminal domain-containing protein</fullName>
    </recommendedName>
</protein>
<keyword evidence="1" id="KW-0808">Transferase</keyword>
<dbReference type="PATRIC" id="fig|70996.4.peg.440"/>
<dbReference type="NCBIfam" id="TIGR00748">
    <property type="entry name" value="HMG_CoA_syn_Arc"/>
    <property type="match status" value="1"/>
</dbReference>
<evidence type="ECO:0000313" key="3">
    <source>
        <dbReference type="EMBL" id="KPL85482.1"/>
    </source>
</evidence>
<dbReference type="SUPFAM" id="SSF53901">
    <property type="entry name" value="Thiolase-like"/>
    <property type="match status" value="2"/>
</dbReference>
<evidence type="ECO:0000313" key="4">
    <source>
        <dbReference type="Proteomes" id="UP000050277"/>
    </source>
</evidence>
<sequence length="348" mass="36756">MRQPERPVGIVGYGAYVPRYRIAAQEIARVWAASEGALPITSKSVPGPDEDTITMAIEAGRNALKRAQIAPQQLAAVWVGSESHPYSVKPSGTIVAEALGTSRWISAADWEFACKAGTEALSAGMGLVGSGMADYVLAIGADTAQGRPGDALEYTAAAAAGALIVGPAQQALATIEATVSYVSDTPDFFRRADRPYPMHGNRFTGEPAYFHHVSTAAKQLLAELGRTAADYHYAVFHQPNVKFPQTVAKQVGFTPEQCQAGLLAGEIGNSYSAASMIGLCAVLDVAQAGDRILLASYGSGAGSDAYSLVVTEALVAARNLAPRTSAYLKRRQLIDYATYAKWRGKIVE</sequence>
<dbReference type="PANTHER" id="PTHR43323:SF2">
    <property type="entry name" value="HYDROXYMETHYLGLUTARYL-COA SYNTHASE"/>
    <property type="match status" value="1"/>
</dbReference>
<evidence type="ECO:0000256" key="1">
    <source>
        <dbReference type="ARBA" id="ARBA00022679"/>
    </source>
</evidence>
<dbReference type="CDD" id="cd00827">
    <property type="entry name" value="init_cond_enzymes"/>
    <property type="match status" value="1"/>
</dbReference>
<comment type="caution">
    <text evidence="3">The sequence shown here is derived from an EMBL/GenBank/DDBJ whole genome shotgun (WGS) entry which is preliminary data.</text>
</comment>
<dbReference type="InterPro" id="IPR013747">
    <property type="entry name" value="ACP_syn_III_C"/>
</dbReference>
<dbReference type="STRING" id="70996.SE18_17820"/>
<dbReference type="Gene3D" id="3.40.47.10">
    <property type="match status" value="1"/>
</dbReference>
<dbReference type="RefSeq" id="WP_054535803.1">
    <property type="nucleotide sequence ID" value="NZ_LGKP01000025.1"/>
</dbReference>